<name>A0A085N1J6_9BILA</name>
<organism evidence="1">
    <name type="scientific">Trichuris suis</name>
    <name type="common">pig whipworm</name>
    <dbReference type="NCBI Taxonomy" id="68888"/>
    <lineage>
        <taxon>Eukaryota</taxon>
        <taxon>Metazoa</taxon>
        <taxon>Ecdysozoa</taxon>
        <taxon>Nematoda</taxon>
        <taxon>Enoplea</taxon>
        <taxon>Dorylaimia</taxon>
        <taxon>Trichinellida</taxon>
        <taxon>Trichuridae</taxon>
        <taxon>Trichuris</taxon>
    </lineage>
</organism>
<sequence length="304" mass="34533">MKNVLTYKNAERRLNEESTIGPGRPPTIEPRKAMANAIKASVVVEHASQCSIDPRPKIICRESLFHLRRIKEALYIKSNSTINRDNGVGTHSKRGSASAKLPMFANDYTNESFNSAASADKEAAAAYPPALKKLIDERGYSSQQILNVDETGLFWKRMSKRTYIAQEEKSASGFKPAKDHPLAWRKCFRRSEAQAHGRSDGRHTLEEFWRGYHIMNAIENLAAAWHEVKGSTMILAWRKICPEAIAELTVLEQRLQNVHRELGELVHKVGFSDINEEDTLELLESHDEELSKKDLMEMEQQFAE</sequence>
<reference evidence="1" key="1">
    <citation type="journal article" date="2014" name="Nat. Genet.">
        <title>Genome and transcriptome of the porcine whipworm Trichuris suis.</title>
        <authorList>
            <person name="Jex A.R."/>
            <person name="Nejsum P."/>
            <person name="Schwarz E.M."/>
            <person name="Hu L."/>
            <person name="Young N.D."/>
            <person name="Hall R.S."/>
            <person name="Korhonen P.K."/>
            <person name="Liao S."/>
            <person name="Thamsborg S."/>
            <person name="Xia J."/>
            <person name="Xu P."/>
            <person name="Wang S."/>
            <person name="Scheerlinck J.P."/>
            <person name="Hofmann A."/>
            <person name="Sternberg P.W."/>
            <person name="Wang J."/>
            <person name="Gasser R.B."/>
        </authorList>
    </citation>
    <scope>NUCLEOTIDE SEQUENCE [LARGE SCALE GENOMIC DNA]</scope>
    <source>
        <strain evidence="1">DCEP-RM93F</strain>
    </source>
</reference>
<proteinExistence type="predicted"/>
<accession>A0A085N1J6</accession>
<evidence type="ECO:0000313" key="1">
    <source>
        <dbReference type="EMBL" id="KFD63342.1"/>
    </source>
</evidence>
<dbReference type="AlphaFoldDB" id="A0A085N1J6"/>
<protein>
    <recommendedName>
        <fullName evidence="2">DDE-1 domain-containing protein</fullName>
    </recommendedName>
</protein>
<evidence type="ECO:0008006" key="2">
    <source>
        <dbReference type="Google" id="ProtNLM"/>
    </source>
</evidence>
<dbReference type="Proteomes" id="UP000030758">
    <property type="component" value="Unassembled WGS sequence"/>
</dbReference>
<dbReference type="EMBL" id="KL367576">
    <property type="protein sequence ID" value="KFD63342.1"/>
    <property type="molecule type" value="Genomic_DNA"/>
</dbReference>
<gene>
    <name evidence="1" type="ORF">M514_24522</name>
</gene>